<dbReference type="InterPro" id="IPR002970">
    <property type="entry name" value="Tick_his-bd"/>
</dbReference>
<dbReference type="GO" id="GO:0030682">
    <property type="term" value="P:symbiont-mediated perturbation of host defenses"/>
    <property type="evidence" value="ECO:0007669"/>
    <property type="project" value="InterPro"/>
</dbReference>
<proteinExistence type="predicted"/>
<dbReference type="GO" id="GO:0043176">
    <property type="term" value="F:amine binding"/>
    <property type="evidence" value="ECO:0007669"/>
    <property type="project" value="InterPro"/>
</dbReference>
<dbReference type="SUPFAM" id="SSF50814">
    <property type="entry name" value="Lipocalins"/>
    <property type="match status" value="1"/>
</dbReference>
<evidence type="ECO:0000256" key="1">
    <source>
        <dbReference type="SAM" id="SignalP"/>
    </source>
</evidence>
<protein>
    <submittedName>
        <fullName evidence="2">Putative lipocalin</fullName>
    </submittedName>
</protein>
<accession>A0A147BWZ4</accession>
<dbReference type="AlphaFoldDB" id="A0A147BWZ4"/>
<feature type="signal peptide" evidence="1">
    <location>
        <begin position="1"/>
        <end position="17"/>
    </location>
</feature>
<dbReference type="EMBL" id="GEGO01000141">
    <property type="protein sequence ID" value="JAR95263.1"/>
    <property type="molecule type" value="Transcribed_RNA"/>
</dbReference>
<sequence length="186" mass="21469">MFAALFLGIQLLGQSQADMILCEGDFPNATEVMSSLNRTYLLQSLQNISKLECAYQEYYYKKVSRDGLKHLRDAVYVYQEGSRRPQNNPLYIWEVVNYTIYLGSRSDFYKRHSELDILYSDSGSCMVIKNRDTKNFPKACNLWVTDDSFLSPPTQCVNGFRRHCGSNLTTYGIGDCVGRHDYKNFE</sequence>
<dbReference type="InterPro" id="IPR012674">
    <property type="entry name" value="Calycin"/>
</dbReference>
<reference evidence="2" key="1">
    <citation type="journal article" date="2018" name="PLoS Negl. Trop. Dis.">
        <title>Sialome diversity of ticks revealed by RNAseq of single tick salivary glands.</title>
        <authorList>
            <person name="Perner J."/>
            <person name="Kropackova S."/>
            <person name="Kopacek P."/>
            <person name="Ribeiro J.M."/>
        </authorList>
    </citation>
    <scope>NUCLEOTIDE SEQUENCE</scope>
    <source>
        <strain evidence="2">Siblings of single egg batch collected in Ceske Budejovice</strain>
        <tissue evidence="2">Salivary glands</tissue>
    </source>
</reference>
<feature type="chain" id="PRO_5007543215" evidence="1">
    <location>
        <begin position="18"/>
        <end position="186"/>
    </location>
</feature>
<keyword evidence="1" id="KW-0732">Signal</keyword>
<name>A0A147BWZ4_IXORI</name>
<dbReference type="Gene3D" id="2.40.128.20">
    <property type="match status" value="1"/>
</dbReference>
<evidence type="ECO:0000313" key="2">
    <source>
        <dbReference type="EMBL" id="JAR95263.1"/>
    </source>
</evidence>
<dbReference type="Pfam" id="PF02098">
    <property type="entry name" value="His_binding"/>
    <property type="match status" value="1"/>
</dbReference>
<organism evidence="2">
    <name type="scientific">Ixodes ricinus</name>
    <name type="common">Common tick</name>
    <name type="synonym">Acarus ricinus</name>
    <dbReference type="NCBI Taxonomy" id="34613"/>
    <lineage>
        <taxon>Eukaryota</taxon>
        <taxon>Metazoa</taxon>
        <taxon>Ecdysozoa</taxon>
        <taxon>Arthropoda</taxon>
        <taxon>Chelicerata</taxon>
        <taxon>Arachnida</taxon>
        <taxon>Acari</taxon>
        <taxon>Parasitiformes</taxon>
        <taxon>Ixodida</taxon>
        <taxon>Ixodoidea</taxon>
        <taxon>Ixodidae</taxon>
        <taxon>Ixodinae</taxon>
        <taxon>Ixodes</taxon>
    </lineage>
</organism>